<reference evidence="1" key="1">
    <citation type="journal article" date="2020" name="mSystems">
        <title>Genome- and Community-Level Interaction Insights into Carbon Utilization and Element Cycling Functions of Hydrothermarchaeota in Hydrothermal Sediment.</title>
        <authorList>
            <person name="Zhou Z."/>
            <person name="Liu Y."/>
            <person name="Xu W."/>
            <person name="Pan J."/>
            <person name="Luo Z.H."/>
            <person name="Li M."/>
        </authorList>
    </citation>
    <scope>NUCLEOTIDE SEQUENCE [LARGE SCALE GENOMIC DNA]</scope>
    <source>
        <strain evidence="1">SpSt-418</strain>
    </source>
</reference>
<protein>
    <submittedName>
        <fullName evidence="1">Uncharacterized protein</fullName>
    </submittedName>
</protein>
<evidence type="ECO:0000313" key="1">
    <source>
        <dbReference type="EMBL" id="HFM99790.1"/>
    </source>
</evidence>
<gene>
    <name evidence="1" type="ORF">ENR64_18955</name>
</gene>
<name>A0A7C3KGL7_9CYAN</name>
<comment type="caution">
    <text evidence="1">The sequence shown here is derived from an EMBL/GenBank/DDBJ whole genome shotgun (WGS) entry which is preliminary data.</text>
</comment>
<sequence>MLSGLGDVFVKTTGLSGGATAQKMLELFLFNFEFVQEAEPKEAQGFVGGKLQTKSSAEATVSNTLTLSTQYIDWAQLGFTLDQFKRVATNETMLVPKRVTVPTSAPYEITDAAITAANTSSIFATVTGFGTWGQPGALARATTPASPASGEVGVDTTNTKLVFNAAQAGAPITYTVPVTYASVETYGGSGTLTRYGNIEFYGKLYSPESTDEFQIYFPNLQRSSRPTITIADDVPTLEIQFGAIAPAGWEEPYKVSNLDTAVLA</sequence>
<organism evidence="1">
    <name type="scientific">Oscillatoriales cyanobacterium SpSt-418</name>
    <dbReference type="NCBI Taxonomy" id="2282169"/>
    <lineage>
        <taxon>Bacteria</taxon>
        <taxon>Bacillati</taxon>
        <taxon>Cyanobacteriota</taxon>
        <taxon>Cyanophyceae</taxon>
        <taxon>Oscillatoriophycideae</taxon>
        <taxon>Oscillatoriales</taxon>
    </lineage>
</organism>
<dbReference type="EMBL" id="DSRU01000275">
    <property type="protein sequence ID" value="HFM99790.1"/>
    <property type="molecule type" value="Genomic_DNA"/>
</dbReference>
<proteinExistence type="predicted"/>
<dbReference type="AlphaFoldDB" id="A0A7C3KGL7"/>
<accession>A0A7C3KGL7</accession>